<dbReference type="Proteomes" id="UP001219525">
    <property type="component" value="Unassembled WGS sequence"/>
</dbReference>
<proteinExistence type="predicted"/>
<name>A0AAD6ULH1_9AGAR</name>
<gene>
    <name evidence="2" type="ORF">GGX14DRAFT_606504</name>
</gene>
<feature type="transmembrane region" description="Helical" evidence="1">
    <location>
        <begin position="127"/>
        <end position="152"/>
    </location>
</feature>
<sequence>MSRSFYLAGVAFLSVALLLGLLVSLSLPTLPALDFVRITVPDAPKGNLFLSELRLGIWAPCAYDGNGVRTCQFSGHGYSQALFSADYAQHAVLTSSWTRGLAIHPVATFFTAIALGCAVMPWEHGTLAATFAAFIAAFLGFIAFIVDIALFAHTKSLVDTFTRPPHTSTAPAFWLAFIALILTLLSGCTVCFGRRRDSGSSYPTFSGASGGGGILARFRKN</sequence>
<dbReference type="InterPro" id="IPR009571">
    <property type="entry name" value="SUR7/Rim9-like_fungi"/>
</dbReference>
<feature type="transmembrane region" description="Helical" evidence="1">
    <location>
        <begin position="101"/>
        <end position="120"/>
    </location>
</feature>
<accession>A0AAD6ULH1</accession>
<dbReference type="GO" id="GO:0035838">
    <property type="term" value="C:growing cell tip"/>
    <property type="evidence" value="ECO:0007669"/>
    <property type="project" value="TreeGrafter"/>
</dbReference>
<dbReference type="Gene3D" id="1.20.140.150">
    <property type="match status" value="1"/>
</dbReference>
<dbReference type="EMBL" id="JARJCW010000156">
    <property type="protein sequence ID" value="KAJ7190147.1"/>
    <property type="molecule type" value="Genomic_DNA"/>
</dbReference>
<feature type="transmembrane region" description="Helical" evidence="1">
    <location>
        <begin position="172"/>
        <end position="192"/>
    </location>
</feature>
<organism evidence="2 3">
    <name type="scientific">Mycena pura</name>
    <dbReference type="NCBI Taxonomy" id="153505"/>
    <lineage>
        <taxon>Eukaryota</taxon>
        <taxon>Fungi</taxon>
        <taxon>Dikarya</taxon>
        <taxon>Basidiomycota</taxon>
        <taxon>Agaricomycotina</taxon>
        <taxon>Agaricomycetes</taxon>
        <taxon>Agaricomycetidae</taxon>
        <taxon>Agaricales</taxon>
        <taxon>Marasmiineae</taxon>
        <taxon>Mycenaceae</taxon>
        <taxon>Mycena</taxon>
    </lineage>
</organism>
<dbReference type="PANTHER" id="PTHR28013:SF4">
    <property type="entry name" value="MARVEL DOMAIN-CONTAINING PROTEIN"/>
    <property type="match status" value="1"/>
</dbReference>
<reference evidence="2" key="1">
    <citation type="submission" date="2023-03" db="EMBL/GenBank/DDBJ databases">
        <title>Massive genome expansion in bonnet fungi (Mycena s.s.) driven by repeated elements and novel gene families across ecological guilds.</title>
        <authorList>
            <consortium name="Lawrence Berkeley National Laboratory"/>
            <person name="Harder C.B."/>
            <person name="Miyauchi S."/>
            <person name="Viragh M."/>
            <person name="Kuo A."/>
            <person name="Thoen E."/>
            <person name="Andreopoulos B."/>
            <person name="Lu D."/>
            <person name="Skrede I."/>
            <person name="Drula E."/>
            <person name="Henrissat B."/>
            <person name="Morin E."/>
            <person name="Kohler A."/>
            <person name="Barry K."/>
            <person name="LaButti K."/>
            <person name="Morin E."/>
            <person name="Salamov A."/>
            <person name="Lipzen A."/>
            <person name="Mereny Z."/>
            <person name="Hegedus B."/>
            <person name="Baldrian P."/>
            <person name="Stursova M."/>
            <person name="Weitz H."/>
            <person name="Taylor A."/>
            <person name="Grigoriev I.V."/>
            <person name="Nagy L.G."/>
            <person name="Martin F."/>
            <person name="Kauserud H."/>
        </authorList>
    </citation>
    <scope>NUCLEOTIDE SEQUENCE</scope>
    <source>
        <strain evidence="2">9144</strain>
    </source>
</reference>
<evidence type="ECO:0008006" key="4">
    <source>
        <dbReference type="Google" id="ProtNLM"/>
    </source>
</evidence>
<keyword evidence="1" id="KW-0472">Membrane</keyword>
<dbReference type="Pfam" id="PF06687">
    <property type="entry name" value="SUR7"/>
    <property type="match status" value="1"/>
</dbReference>
<evidence type="ECO:0000256" key="1">
    <source>
        <dbReference type="SAM" id="Phobius"/>
    </source>
</evidence>
<dbReference type="PANTHER" id="PTHR28013">
    <property type="entry name" value="PROTEIN DCV1-RELATED"/>
    <property type="match status" value="1"/>
</dbReference>
<evidence type="ECO:0000313" key="2">
    <source>
        <dbReference type="EMBL" id="KAJ7190147.1"/>
    </source>
</evidence>
<keyword evidence="3" id="KW-1185">Reference proteome</keyword>
<dbReference type="GO" id="GO:0005886">
    <property type="term" value="C:plasma membrane"/>
    <property type="evidence" value="ECO:0007669"/>
    <property type="project" value="InterPro"/>
</dbReference>
<dbReference type="AlphaFoldDB" id="A0AAD6ULH1"/>
<protein>
    <recommendedName>
        <fullName evidence="4">Pali-domain-containing protein</fullName>
    </recommendedName>
</protein>
<keyword evidence="1" id="KW-0812">Transmembrane</keyword>
<dbReference type="GO" id="GO:0032153">
    <property type="term" value="C:cell division site"/>
    <property type="evidence" value="ECO:0007669"/>
    <property type="project" value="TreeGrafter"/>
</dbReference>
<dbReference type="InterPro" id="IPR051380">
    <property type="entry name" value="pH-response_reg_palI/RIM9"/>
</dbReference>
<keyword evidence="1" id="KW-1133">Transmembrane helix</keyword>
<comment type="caution">
    <text evidence="2">The sequence shown here is derived from an EMBL/GenBank/DDBJ whole genome shotgun (WGS) entry which is preliminary data.</text>
</comment>
<evidence type="ECO:0000313" key="3">
    <source>
        <dbReference type="Proteomes" id="UP001219525"/>
    </source>
</evidence>